<reference evidence="2" key="1">
    <citation type="journal article" date="2019" name="Virus">
        <title>Identification of a distinct lineage of aviadenovirus from crane feces.</title>
        <authorList>
            <person name="Mukai Y."/>
            <person name="Tomita Y."/>
            <person name="Kryukov K."/>
            <person name="Nakagawa S."/>
            <person name="Ozawa M."/>
            <person name="Matsui T."/>
            <person name="Tomonaga K."/>
            <person name="Imanishi T."/>
            <person name="Kawaoka Y."/>
            <person name="Watanabe T."/>
            <person name="Horie M."/>
        </authorList>
    </citation>
    <scope>NUCLEOTIDE SEQUENCE</scope>
</reference>
<organism evidence="2">
    <name type="scientific">Crane-associated adenovirus 1</name>
    <dbReference type="NCBI Taxonomy" id="2559941"/>
    <lineage>
        <taxon>Viruses</taxon>
        <taxon>Varidnaviria</taxon>
        <taxon>Bamfordvirae</taxon>
        <taxon>Preplasmiviricota</taxon>
        <taxon>Polisuviricotina</taxon>
        <taxon>Pharingeaviricetes</taxon>
        <taxon>Rowavirales</taxon>
        <taxon>Adenoviridae</taxon>
        <taxon>Aviadenovirus</taxon>
        <taxon>Aviadenovirus gruis</taxon>
    </lineage>
</organism>
<sequence length="251" mass="28855">MATKRKYEEDCIPETPQQAIQDLKSTIQMLFDEGICYEEQLPSFIINSPEKSKILKALEDKFSPSKPLIELIPDKSKDSLKEVFFDSNENWFHRAFNQSKYSKEYCAKTMLKWLKGELNTLVFVGGPLTIAKNLYNAIASCFPNGITIDDINCLESLHKNNHLASVYCIPFVNTKPSPSMLHLMEGNNISCNINNIIKFMNTKPMLIHCTNPSLVDDFICQNTAIFEVNYQNVELENCKYCRSALRDFVYY</sequence>
<dbReference type="InterPro" id="IPR001257">
    <property type="entry name" value="Parvovirus_NS1_helicase"/>
</dbReference>
<evidence type="ECO:0000313" key="3">
    <source>
        <dbReference type="Proteomes" id="UP000327402"/>
    </source>
</evidence>
<feature type="domain" description="Parvovirus non-structural protein 1 helicase" evidence="1">
    <location>
        <begin position="53"/>
        <end position="144"/>
    </location>
</feature>
<keyword evidence="3" id="KW-1185">Reference proteome</keyword>
<accession>A0A5H2X3B6</accession>
<evidence type="ECO:0000313" key="2">
    <source>
        <dbReference type="EMBL" id="BBJ21537.1"/>
    </source>
</evidence>
<dbReference type="Pfam" id="PF01057">
    <property type="entry name" value="Parvo_NS1"/>
    <property type="match status" value="1"/>
</dbReference>
<evidence type="ECO:0000259" key="1">
    <source>
        <dbReference type="Pfam" id="PF01057"/>
    </source>
</evidence>
<dbReference type="GO" id="GO:0019079">
    <property type="term" value="P:viral genome replication"/>
    <property type="evidence" value="ECO:0007669"/>
    <property type="project" value="InterPro"/>
</dbReference>
<dbReference type="EMBL" id="LC469780">
    <property type="protein sequence ID" value="BBJ21537.1"/>
    <property type="molecule type" value="Genomic_DNA"/>
</dbReference>
<dbReference type="Proteomes" id="UP000327402">
    <property type="component" value="Segment"/>
</dbReference>
<proteinExistence type="predicted"/>
<name>A0A5H2X3B6_9ADEN</name>
<protein>
    <recommendedName>
        <fullName evidence="1">Parvovirus non-structural protein 1 helicase domain-containing protein</fullName>
    </recommendedName>
</protein>